<evidence type="ECO:0000313" key="2">
    <source>
        <dbReference type="Proteomes" id="UP000315289"/>
    </source>
</evidence>
<evidence type="ECO:0000313" key="1">
    <source>
        <dbReference type="EMBL" id="TVP40721.1"/>
    </source>
</evidence>
<organism evidence="1 2">
    <name type="scientific">Candidatus Nitrosocosmicus arcticus</name>
    <dbReference type="NCBI Taxonomy" id="2035267"/>
    <lineage>
        <taxon>Archaea</taxon>
        <taxon>Nitrososphaerota</taxon>
        <taxon>Nitrososphaeria</taxon>
        <taxon>Nitrososphaerales</taxon>
        <taxon>Nitrososphaeraceae</taxon>
        <taxon>Candidatus Nitrosocosmicus</taxon>
    </lineage>
</organism>
<sequence>MLFCAYLSYIKPFSDIYVQLVIVIRTKSIETVFYSGKDVYKIFVLYMLRKMFIV</sequence>
<gene>
    <name evidence="1" type="ORF">NARC_60108</name>
</gene>
<dbReference type="Proteomes" id="UP000315289">
    <property type="component" value="Unassembled WGS sequence"/>
</dbReference>
<keyword evidence="2" id="KW-1185">Reference proteome</keyword>
<reference evidence="1 2" key="1">
    <citation type="journal article" date="2019" name="Front. Microbiol.">
        <title>Ammonia Oxidation by the Arctic Terrestrial Thaumarchaeote Candidatus Nitrosocosmicus arcticus Is Stimulated by Increasing Temperatures.</title>
        <authorList>
            <person name="Alves R.J.E."/>
            <person name="Kerou M."/>
            <person name="Zappe A."/>
            <person name="Bittner R."/>
            <person name="Abby S.S."/>
            <person name="Schmidt H.A."/>
            <person name="Pfeifer K."/>
            <person name="Schleper C."/>
        </authorList>
    </citation>
    <scope>NUCLEOTIDE SEQUENCE [LARGE SCALE GENOMIC DNA]</scope>
    <source>
        <strain evidence="1 2">Kfb</strain>
    </source>
</reference>
<name>A0A557SVV4_9ARCH</name>
<accession>A0A557SVV4</accession>
<protein>
    <submittedName>
        <fullName evidence="1">Uncharacterized protein</fullName>
    </submittedName>
</protein>
<dbReference type="AlphaFoldDB" id="A0A557SVV4"/>
<proteinExistence type="predicted"/>
<dbReference type="EMBL" id="VOAH01000006">
    <property type="protein sequence ID" value="TVP40721.1"/>
    <property type="molecule type" value="Genomic_DNA"/>
</dbReference>
<comment type="caution">
    <text evidence="1">The sequence shown here is derived from an EMBL/GenBank/DDBJ whole genome shotgun (WGS) entry which is preliminary data.</text>
</comment>